<comment type="caution">
    <text evidence="6">The sequence shown here is derived from an EMBL/GenBank/DDBJ whole genome shotgun (WGS) entry which is preliminary data.</text>
</comment>
<gene>
    <name evidence="6" type="ORF">P409_10390</name>
</gene>
<evidence type="ECO:0000256" key="3">
    <source>
        <dbReference type="ARBA" id="ARBA00022448"/>
    </source>
</evidence>
<evidence type="ECO:0000313" key="6">
    <source>
        <dbReference type="EMBL" id="KGM34398.1"/>
    </source>
</evidence>
<organism evidence="6 7">
    <name type="scientific">Inquilinus limosus MP06</name>
    <dbReference type="NCBI Taxonomy" id="1398085"/>
    <lineage>
        <taxon>Bacteria</taxon>
        <taxon>Pseudomonadati</taxon>
        <taxon>Pseudomonadota</taxon>
        <taxon>Alphaproteobacteria</taxon>
        <taxon>Rhodospirillales</taxon>
        <taxon>Rhodospirillaceae</taxon>
        <taxon>Inquilinus</taxon>
    </lineage>
</organism>
<dbReference type="PANTHER" id="PTHR43649:SF34">
    <property type="entry name" value="ABC TRANSPORTER PERIPLASMIC-BINDING PROTEIN YCJN-RELATED"/>
    <property type="match status" value="1"/>
</dbReference>
<reference evidence="6 7" key="1">
    <citation type="submission" date="2014-01" db="EMBL/GenBank/DDBJ databases">
        <title>Genome sequence determination for a cystic fibrosis isolate, Inquilinus limosus.</title>
        <authorList>
            <person name="Pino M."/>
            <person name="Di Conza J."/>
            <person name="Gutkind G."/>
        </authorList>
    </citation>
    <scope>NUCLEOTIDE SEQUENCE [LARGE SCALE GENOMIC DNA]</scope>
    <source>
        <strain evidence="6 7">MP06</strain>
    </source>
</reference>
<proteinExistence type="inferred from homology"/>
<dbReference type="PANTHER" id="PTHR43649">
    <property type="entry name" value="ARABINOSE-BINDING PROTEIN-RELATED"/>
    <property type="match status" value="1"/>
</dbReference>
<dbReference type="InterPro" id="IPR050490">
    <property type="entry name" value="Bact_solute-bd_prot1"/>
</dbReference>
<comment type="similarity">
    <text evidence="2">Belongs to the bacterial solute-binding protein 1 family.</text>
</comment>
<feature type="chain" id="PRO_5001961203" evidence="5">
    <location>
        <begin position="31"/>
        <end position="477"/>
    </location>
</feature>
<comment type="subcellular location">
    <subcellularLocation>
        <location evidence="1">Periplasm</location>
    </subcellularLocation>
</comment>
<dbReference type="EMBL" id="JANX01000095">
    <property type="protein sequence ID" value="KGM34398.1"/>
    <property type="molecule type" value="Genomic_DNA"/>
</dbReference>
<protein>
    <submittedName>
        <fullName evidence="6">ABC transporter</fullName>
    </submittedName>
</protein>
<keyword evidence="4 5" id="KW-0732">Signal</keyword>
<dbReference type="SUPFAM" id="SSF53850">
    <property type="entry name" value="Periplasmic binding protein-like II"/>
    <property type="match status" value="1"/>
</dbReference>
<evidence type="ECO:0000256" key="5">
    <source>
        <dbReference type="SAM" id="SignalP"/>
    </source>
</evidence>
<keyword evidence="3" id="KW-0813">Transport</keyword>
<dbReference type="AlphaFoldDB" id="A0A0A0D9A0"/>
<sequence>MTATTKIKGAVVAAGLAAVLMAGGAGFALAEEVTLSMAVPDWPPTRVMKKFFDEQYKPKSGNVVKLDVDFIPWPDFYTRVNASLTSGEQKYNFIVSDSQWLGAFVEGGYFRKINDLLDADPDFKKAFMEIHPNPLNAYATYPYKSENYYGFPQFPDVLVTYGRKDVLCDEAEQKNFMAKYQKKLPCTGEEIDAMTWDDFRNVGEFFRRKKGEMLAGKPADDDFYGIAFQAGKSYDFSSMQINGLIWQMGGDIWDETQVPKGQAEGVVNSPIAVKALETYLALINYMPPVAKTGTMDIFKSDELFREGKVAMNVDWIGLGEASLDPKTSKVADKLVFGLMPGTIGADGKMVRWSNIGGQPFVLTTWTTDAQIKEAVDFVKWWLSPAIQHQFAAAGGQSAIKSVYSDPKYVTYRPWNRAWAASLDWQKDVWHVPQFFELLTEQQDQFDLAITGKQDAKTTLDNIAKFQQNLLTEAGLIQ</sequence>
<evidence type="ECO:0000256" key="1">
    <source>
        <dbReference type="ARBA" id="ARBA00004418"/>
    </source>
</evidence>
<dbReference type="GO" id="GO:0042597">
    <property type="term" value="C:periplasmic space"/>
    <property type="evidence" value="ECO:0007669"/>
    <property type="project" value="UniProtKB-SubCell"/>
</dbReference>
<dbReference type="InterPro" id="IPR006059">
    <property type="entry name" value="SBP"/>
</dbReference>
<dbReference type="Proteomes" id="UP000029995">
    <property type="component" value="Unassembled WGS sequence"/>
</dbReference>
<dbReference type="Pfam" id="PF13416">
    <property type="entry name" value="SBP_bac_8"/>
    <property type="match status" value="1"/>
</dbReference>
<accession>A0A0A0D9A0</accession>
<dbReference type="RefSeq" id="WP_034835181.1">
    <property type="nucleotide sequence ID" value="NZ_JANX01000095.1"/>
</dbReference>
<evidence type="ECO:0000256" key="4">
    <source>
        <dbReference type="ARBA" id="ARBA00022729"/>
    </source>
</evidence>
<feature type="signal peptide" evidence="5">
    <location>
        <begin position="1"/>
        <end position="30"/>
    </location>
</feature>
<evidence type="ECO:0000313" key="7">
    <source>
        <dbReference type="Proteomes" id="UP000029995"/>
    </source>
</evidence>
<evidence type="ECO:0000256" key="2">
    <source>
        <dbReference type="ARBA" id="ARBA00008520"/>
    </source>
</evidence>
<name>A0A0A0D9A0_9PROT</name>
<dbReference type="OrthoDB" id="9812682at2"/>
<dbReference type="Gene3D" id="3.40.190.10">
    <property type="entry name" value="Periplasmic binding protein-like II"/>
    <property type="match status" value="2"/>
</dbReference>